<name>L0R8S2_9BACT</name>
<dbReference type="AlphaFoldDB" id="L0R8S2"/>
<evidence type="ECO:0000313" key="1">
    <source>
        <dbReference type="EMBL" id="CCO22627.1"/>
    </source>
</evidence>
<organism evidence="1 2">
    <name type="scientific">Maridesulfovibrio hydrothermalis AM13 = DSM 14728</name>
    <dbReference type="NCBI Taxonomy" id="1121451"/>
    <lineage>
        <taxon>Bacteria</taxon>
        <taxon>Pseudomonadati</taxon>
        <taxon>Thermodesulfobacteriota</taxon>
        <taxon>Desulfovibrionia</taxon>
        <taxon>Desulfovibrionales</taxon>
        <taxon>Desulfovibrionaceae</taxon>
        <taxon>Maridesulfovibrio</taxon>
    </lineage>
</organism>
<dbReference type="HOGENOM" id="CLU_3117131_0_0_7"/>
<dbReference type="EMBL" id="FO203522">
    <property type="protein sequence ID" value="CCO22627.1"/>
    <property type="molecule type" value="Genomic_DNA"/>
</dbReference>
<reference evidence="1 2" key="1">
    <citation type="submission" date="2012-10" db="EMBL/GenBank/DDBJ databases">
        <authorList>
            <person name="Genoscope - CEA"/>
        </authorList>
    </citation>
    <scope>NUCLEOTIDE SEQUENCE [LARGE SCALE GENOMIC DNA]</scope>
    <source>
        <strain evidence="2">AM13 / DSM 14728</strain>
    </source>
</reference>
<evidence type="ECO:0000313" key="2">
    <source>
        <dbReference type="Proteomes" id="UP000010808"/>
    </source>
</evidence>
<dbReference type="Proteomes" id="UP000010808">
    <property type="component" value="Chromosome"/>
</dbReference>
<proteinExistence type="predicted"/>
<keyword evidence="2" id="KW-1185">Reference proteome</keyword>
<protein>
    <submittedName>
        <fullName evidence="1">Uncharacterized protein</fullName>
    </submittedName>
</protein>
<dbReference type="PATRIC" id="fig|1121451.3.peg.604"/>
<dbReference type="KEGG" id="dhy:DESAM_20336"/>
<dbReference type="STRING" id="1121451.DESAM_20336"/>
<gene>
    <name evidence="1" type="ORF">DESAM_20336</name>
</gene>
<sequence>MCSITIPIFQTKTSHVDAVGFPVIILKFCQHGATQKQQFFIFIALPKSII</sequence>
<accession>L0R8S2</accession>